<proteinExistence type="predicted"/>
<dbReference type="Proteomes" id="UP001066276">
    <property type="component" value="Chromosome 4_1"/>
</dbReference>
<evidence type="ECO:0000313" key="2">
    <source>
        <dbReference type="Proteomes" id="UP001066276"/>
    </source>
</evidence>
<comment type="caution">
    <text evidence="1">The sequence shown here is derived from an EMBL/GenBank/DDBJ whole genome shotgun (WGS) entry which is preliminary data.</text>
</comment>
<gene>
    <name evidence="1" type="ORF">NDU88_003040</name>
</gene>
<organism evidence="1 2">
    <name type="scientific">Pleurodeles waltl</name>
    <name type="common">Iberian ribbed newt</name>
    <dbReference type="NCBI Taxonomy" id="8319"/>
    <lineage>
        <taxon>Eukaryota</taxon>
        <taxon>Metazoa</taxon>
        <taxon>Chordata</taxon>
        <taxon>Craniata</taxon>
        <taxon>Vertebrata</taxon>
        <taxon>Euteleostomi</taxon>
        <taxon>Amphibia</taxon>
        <taxon>Batrachia</taxon>
        <taxon>Caudata</taxon>
        <taxon>Salamandroidea</taxon>
        <taxon>Salamandridae</taxon>
        <taxon>Pleurodelinae</taxon>
        <taxon>Pleurodeles</taxon>
    </lineage>
</organism>
<protein>
    <submittedName>
        <fullName evidence="1">Uncharacterized protein</fullName>
    </submittedName>
</protein>
<evidence type="ECO:0000313" key="1">
    <source>
        <dbReference type="EMBL" id="KAJ1171169.1"/>
    </source>
</evidence>
<accession>A0AAV7T3U2</accession>
<sequence>MVEIGMIHMKSCFPNAEIDLPGNMRTTGVKNSEWMGRASLACNTAWAPVLVGTVTTAVTRRADQVEDRTYLANICTTGPRSRRRGAASRAW</sequence>
<keyword evidence="2" id="KW-1185">Reference proteome</keyword>
<dbReference type="AlphaFoldDB" id="A0AAV7T3U2"/>
<dbReference type="EMBL" id="JANPWB010000007">
    <property type="protein sequence ID" value="KAJ1171169.1"/>
    <property type="molecule type" value="Genomic_DNA"/>
</dbReference>
<reference evidence="1" key="1">
    <citation type="journal article" date="2022" name="bioRxiv">
        <title>Sequencing and chromosome-scale assembly of the giantPleurodeles waltlgenome.</title>
        <authorList>
            <person name="Brown T."/>
            <person name="Elewa A."/>
            <person name="Iarovenko S."/>
            <person name="Subramanian E."/>
            <person name="Araus A.J."/>
            <person name="Petzold A."/>
            <person name="Susuki M."/>
            <person name="Suzuki K.-i.T."/>
            <person name="Hayashi T."/>
            <person name="Toyoda A."/>
            <person name="Oliveira C."/>
            <person name="Osipova E."/>
            <person name="Leigh N.D."/>
            <person name="Simon A."/>
            <person name="Yun M.H."/>
        </authorList>
    </citation>
    <scope>NUCLEOTIDE SEQUENCE</scope>
    <source>
        <strain evidence="1">20211129_DDA</strain>
        <tissue evidence="1">Liver</tissue>
    </source>
</reference>
<name>A0AAV7T3U2_PLEWA</name>